<name>R7QRN4_CHOCR</name>
<keyword evidence="2" id="KW-1185">Reference proteome</keyword>
<evidence type="ECO:0000313" key="1">
    <source>
        <dbReference type="EMBL" id="CDF41157.1"/>
    </source>
</evidence>
<dbReference type="GeneID" id="17319164"/>
<dbReference type="RefSeq" id="XP_005711451.1">
    <property type="nucleotide sequence ID" value="XM_005711394.1"/>
</dbReference>
<dbReference type="AlphaFoldDB" id="R7QRN4"/>
<evidence type="ECO:0000313" key="2">
    <source>
        <dbReference type="Proteomes" id="UP000012073"/>
    </source>
</evidence>
<dbReference type="Gramene" id="CDF41157">
    <property type="protein sequence ID" value="CDF41157"/>
    <property type="gene ID" value="CHC_T00007709001"/>
</dbReference>
<protein>
    <submittedName>
        <fullName evidence="1">Uncharacterized protein</fullName>
    </submittedName>
</protein>
<gene>
    <name evidence="1" type="ORF">CHC_T00007709001</name>
</gene>
<reference evidence="2" key="1">
    <citation type="journal article" date="2013" name="Proc. Natl. Acad. Sci. U.S.A.">
        <title>Genome structure and metabolic features in the red seaweed Chondrus crispus shed light on evolution of the Archaeplastida.</title>
        <authorList>
            <person name="Collen J."/>
            <person name="Porcel B."/>
            <person name="Carre W."/>
            <person name="Ball S.G."/>
            <person name="Chaparro C."/>
            <person name="Tonon T."/>
            <person name="Barbeyron T."/>
            <person name="Michel G."/>
            <person name="Noel B."/>
            <person name="Valentin K."/>
            <person name="Elias M."/>
            <person name="Artiguenave F."/>
            <person name="Arun A."/>
            <person name="Aury J.M."/>
            <person name="Barbosa-Neto J.F."/>
            <person name="Bothwell J.H."/>
            <person name="Bouget F.Y."/>
            <person name="Brillet L."/>
            <person name="Cabello-Hurtado F."/>
            <person name="Capella-Gutierrez S."/>
            <person name="Charrier B."/>
            <person name="Cladiere L."/>
            <person name="Cock J.M."/>
            <person name="Coelho S.M."/>
            <person name="Colleoni C."/>
            <person name="Czjzek M."/>
            <person name="Da Silva C."/>
            <person name="Delage L."/>
            <person name="Denoeud F."/>
            <person name="Deschamps P."/>
            <person name="Dittami S.M."/>
            <person name="Gabaldon T."/>
            <person name="Gachon C.M."/>
            <person name="Groisillier A."/>
            <person name="Herve C."/>
            <person name="Jabbari K."/>
            <person name="Katinka M."/>
            <person name="Kloareg B."/>
            <person name="Kowalczyk N."/>
            <person name="Labadie K."/>
            <person name="Leblanc C."/>
            <person name="Lopez P.J."/>
            <person name="McLachlan D.H."/>
            <person name="Meslet-Cladiere L."/>
            <person name="Moustafa A."/>
            <person name="Nehr Z."/>
            <person name="Nyvall Collen P."/>
            <person name="Panaud O."/>
            <person name="Partensky F."/>
            <person name="Poulain J."/>
            <person name="Rensing S.A."/>
            <person name="Rousvoal S."/>
            <person name="Samson G."/>
            <person name="Symeonidi A."/>
            <person name="Weissenbach J."/>
            <person name="Zambounis A."/>
            <person name="Wincker P."/>
            <person name="Boyen C."/>
        </authorList>
    </citation>
    <scope>NUCLEOTIDE SEQUENCE [LARGE SCALE GENOMIC DNA]</scope>
    <source>
        <strain evidence="2">cv. Stackhouse</strain>
    </source>
</reference>
<dbReference type="Proteomes" id="UP000012073">
    <property type="component" value="Unassembled WGS sequence"/>
</dbReference>
<dbReference type="EMBL" id="HG002310">
    <property type="protein sequence ID" value="CDF41157.1"/>
    <property type="molecule type" value="Genomic_DNA"/>
</dbReference>
<accession>R7QRN4</accession>
<sequence length="53" mass="5837">MAHFGRELGLLADGLRWFEEGILRFTQPEGGVDPVGVMNVCEDICSSEQAARQ</sequence>
<proteinExistence type="predicted"/>
<dbReference type="KEGG" id="ccp:CHC_T00007709001"/>
<organism evidence="1 2">
    <name type="scientific">Chondrus crispus</name>
    <name type="common">Carrageen Irish moss</name>
    <name type="synonym">Polymorpha crispa</name>
    <dbReference type="NCBI Taxonomy" id="2769"/>
    <lineage>
        <taxon>Eukaryota</taxon>
        <taxon>Rhodophyta</taxon>
        <taxon>Florideophyceae</taxon>
        <taxon>Rhodymeniophycidae</taxon>
        <taxon>Gigartinales</taxon>
        <taxon>Gigartinaceae</taxon>
        <taxon>Chondrus</taxon>
    </lineage>
</organism>